<sequence>MRKSIESLVCRRDRRAHACAHVHLKRGTASKQFLRVRKVRAGATHVAGGGGALCRPQNRKHATNTVYPMGRRVGCARSILTASSPCALPGRIP</sequence>
<protein>
    <submittedName>
        <fullName evidence="1">Uncharacterized protein</fullName>
    </submittedName>
</protein>
<gene>
    <name evidence="1" type="ORF">EVAR_8142_1</name>
</gene>
<evidence type="ECO:0000313" key="2">
    <source>
        <dbReference type="Proteomes" id="UP000299102"/>
    </source>
</evidence>
<name>A0A4C1TTD1_EUMVA</name>
<proteinExistence type="predicted"/>
<reference evidence="1 2" key="1">
    <citation type="journal article" date="2019" name="Commun. Biol.">
        <title>The bagworm genome reveals a unique fibroin gene that provides high tensile strength.</title>
        <authorList>
            <person name="Kono N."/>
            <person name="Nakamura H."/>
            <person name="Ohtoshi R."/>
            <person name="Tomita M."/>
            <person name="Numata K."/>
            <person name="Arakawa K."/>
        </authorList>
    </citation>
    <scope>NUCLEOTIDE SEQUENCE [LARGE SCALE GENOMIC DNA]</scope>
</reference>
<organism evidence="1 2">
    <name type="scientific">Eumeta variegata</name>
    <name type="common">Bagworm moth</name>
    <name type="synonym">Eumeta japonica</name>
    <dbReference type="NCBI Taxonomy" id="151549"/>
    <lineage>
        <taxon>Eukaryota</taxon>
        <taxon>Metazoa</taxon>
        <taxon>Ecdysozoa</taxon>
        <taxon>Arthropoda</taxon>
        <taxon>Hexapoda</taxon>
        <taxon>Insecta</taxon>
        <taxon>Pterygota</taxon>
        <taxon>Neoptera</taxon>
        <taxon>Endopterygota</taxon>
        <taxon>Lepidoptera</taxon>
        <taxon>Glossata</taxon>
        <taxon>Ditrysia</taxon>
        <taxon>Tineoidea</taxon>
        <taxon>Psychidae</taxon>
        <taxon>Oiketicinae</taxon>
        <taxon>Eumeta</taxon>
    </lineage>
</organism>
<accession>A0A4C1TTD1</accession>
<evidence type="ECO:0000313" key="1">
    <source>
        <dbReference type="EMBL" id="GBP17076.1"/>
    </source>
</evidence>
<dbReference type="Proteomes" id="UP000299102">
    <property type="component" value="Unassembled WGS sequence"/>
</dbReference>
<dbReference type="AlphaFoldDB" id="A0A4C1TTD1"/>
<comment type="caution">
    <text evidence="1">The sequence shown here is derived from an EMBL/GenBank/DDBJ whole genome shotgun (WGS) entry which is preliminary data.</text>
</comment>
<dbReference type="EMBL" id="BGZK01000084">
    <property type="protein sequence ID" value="GBP17076.1"/>
    <property type="molecule type" value="Genomic_DNA"/>
</dbReference>
<keyword evidence="2" id="KW-1185">Reference proteome</keyword>